<dbReference type="Proteomes" id="UP000334990">
    <property type="component" value="Unassembled WGS sequence"/>
</dbReference>
<gene>
    <name evidence="8" type="ORF">Acor_44850</name>
</gene>
<evidence type="ECO:0000313" key="9">
    <source>
        <dbReference type="Proteomes" id="UP000334990"/>
    </source>
</evidence>
<keyword evidence="3" id="KW-0902">Two-component regulatory system</keyword>
<dbReference type="PANTHER" id="PTHR24421">
    <property type="entry name" value="NITRATE/NITRITE SENSOR PROTEIN NARX-RELATED"/>
    <property type="match status" value="1"/>
</dbReference>
<feature type="transmembrane region" description="Helical" evidence="6">
    <location>
        <begin position="124"/>
        <end position="145"/>
    </location>
</feature>
<keyword evidence="4" id="KW-0175">Coiled coil</keyword>
<feature type="domain" description="Histidine kinase" evidence="7">
    <location>
        <begin position="330"/>
        <end position="422"/>
    </location>
</feature>
<accession>A0A5M3W2A3</accession>
<keyword evidence="6" id="KW-0812">Transmembrane</keyword>
<dbReference type="SUPFAM" id="SSF55874">
    <property type="entry name" value="ATPase domain of HSP90 chaperone/DNA topoisomerase II/histidine kinase"/>
    <property type="match status" value="1"/>
</dbReference>
<dbReference type="AlphaFoldDB" id="A0A5M3W2A3"/>
<name>A0A5M3W2A3_9ACTN</name>
<dbReference type="Pfam" id="PF07730">
    <property type="entry name" value="HisKA_3"/>
    <property type="match status" value="1"/>
</dbReference>
<comment type="caution">
    <text evidence="8">The sequence shown here is derived from an EMBL/GenBank/DDBJ whole genome shotgun (WGS) entry which is preliminary data.</text>
</comment>
<evidence type="ECO:0000256" key="5">
    <source>
        <dbReference type="SAM" id="MobiDB-lite"/>
    </source>
</evidence>
<sequence length="424" mass="45317">MISPQTGPVTSDAVPVEARWEQFYRWAPYLLLGIAAVATAATTDLLRAGAERNWTVALAGAALALQLWWSRTAPGRAGIGAASQAYYAIRYMLSFTLSWLNPIFAIYALIGYYDADRWLPPRRVRAGLLATAVPMAGATVGGFPLTGANEWAGFAALFAISCAFVLLLHHFSVKAGENTQAKTDTIAELRSANAKLEQALLENAGLHAQLLVQAREAGVHDERRRLAAEIHDTIAQGLAGIVTQLQAAADSAEPATTRDYIERAAVLARQSLGEARRSVHNLGPAPLQHDELPEALEKIVVAWSESTGVRAGFTVTGAAEQLHHEIEAALLRIAQEALANAGRHARPARVGVTLSYMDDEVSLDVRDDGRGFDPRSVPPRGSLGGFGLDGMRARAERVAGTVEIESEPGTGTAVSARVPLLRND</sequence>
<feature type="transmembrane region" description="Helical" evidence="6">
    <location>
        <begin position="89"/>
        <end position="112"/>
    </location>
</feature>
<feature type="transmembrane region" description="Helical" evidence="6">
    <location>
        <begin position="151"/>
        <end position="168"/>
    </location>
</feature>
<keyword evidence="6" id="KW-1133">Transmembrane helix</keyword>
<dbReference type="CDD" id="cd16917">
    <property type="entry name" value="HATPase_UhpB-NarQ-NarX-like"/>
    <property type="match status" value="1"/>
</dbReference>
<feature type="region of interest" description="Disordered" evidence="5">
    <location>
        <begin position="367"/>
        <end position="388"/>
    </location>
</feature>
<evidence type="ECO:0000256" key="2">
    <source>
        <dbReference type="ARBA" id="ARBA00022777"/>
    </source>
</evidence>
<dbReference type="InterPro" id="IPR050482">
    <property type="entry name" value="Sensor_HK_TwoCompSys"/>
</dbReference>
<dbReference type="InterPro" id="IPR005467">
    <property type="entry name" value="His_kinase_dom"/>
</dbReference>
<evidence type="ECO:0000313" key="8">
    <source>
        <dbReference type="EMBL" id="GES02419.1"/>
    </source>
</evidence>
<dbReference type="InterPro" id="IPR003594">
    <property type="entry name" value="HATPase_dom"/>
</dbReference>
<organism evidence="8 9">
    <name type="scientific">Acrocarpospora corrugata</name>
    <dbReference type="NCBI Taxonomy" id="35763"/>
    <lineage>
        <taxon>Bacteria</taxon>
        <taxon>Bacillati</taxon>
        <taxon>Actinomycetota</taxon>
        <taxon>Actinomycetes</taxon>
        <taxon>Streptosporangiales</taxon>
        <taxon>Streptosporangiaceae</taxon>
        <taxon>Acrocarpospora</taxon>
    </lineage>
</organism>
<evidence type="ECO:0000259" key="7">
    <source>
        <dbReference type="PROSITE" id="PS50109"/>
    </source>
</evidence>
<dbReference type="GO" id="GO:0046983">
    <property type="term" value="F:protein dimerization activity"/>
    <property type="evidence" value="ECO:0007669"/>
    <property type="project" value="InterPro"/>
</dbReference>
<dbReference type="InterPro" id="IPR011712">
    <property type="entry name" value="Sig_transdc_His_kin_sub3_dim/P"/>
</dbReference>
<dbReference type="PROSITE" id="PS50109">
    <property type="entry name" value="HIS_KIN"/>
    <property type="match status" value="1"/>
</dbReference>
<dbReference type="PANTHER" id="PTHR24421:SF62">
    <property type="entry name" value="SENSORY TRANSDUCTION HISTIDINE KINASE"/>
    <property type="match status" value="1"/>
</dbReference>
<dbReference type="EMBL" id="BLAD01000058">
    <property type="protein sequence ID" value="GES02419.1"/>
    <property type="molecule type" value="Genomic_DNA"/>
</dbReference>
<evidence type="ECO:0000256" key="4">
    <source>
        <dbReference type="SAM" id="Coils"/>
    </source>
</evidence>
<dbReference type="Gene3D" id="3.30.565.10">
    <property type="entry name" value="Histidine kinase-like ATPase, C-terminal domain"/>
    <property type="match status" value="1"/>
</dbReference>
<evidence type="ECO:0000256" key="3">
    <source>
        <dbReference type="ARBA" id="ARBA00023012"/>
    </source>
</evidence>
<reference evidence="8 9" key="1">
    <citation type="submission" date="2019-10" db="EMBL/GenBank/DDBJ databases">
        <title>Whole genome shotgun sequence of Acrocarpospora corrugata NBRC 13972.</title>
        <authorList>
            <person name="Ichikawa N."/>
            <person name="Kimura A."/>
            <person name="Kitahashi Y."/>
            <person name="Komaki H."/>
            <person name="Oguchi A."/>
        </authorList>
    </citation>
    <scope>NUCLEOTIDE SEQUENCE [LARGE SCALE GENOMIC DNA]</scope>
    <source>
        <strain evidence="8 9">NBRC 13972</strain>
    </source>
</reference>
<dbReference type="Gene3D" id="1.20.5.1930">
    <property type="match status" value="1"/>
</dbReference>
<proteinExistence type="predicted"/>
<keyword evidence="2 8" id="KW-0418">Kinase</keyword>
<dbReference type="Pfam" id="PF02518">
    <property type="entry name" value="HATPase_c"/>
    <property type="match status" value="1"/>
</dbReference>
<dbReference type="SMART" id="SM00387">
    <property type="entry name" value="HATPase_c"/>
    <property type="match status" value="1"/>
</dbReference>
<dbReference type="GO" id="GO:0000155">
    <property type="term" value="F:phosphorelay sensor kinase activity"/>
    <property type="evidence" value="ECO:0007669"/>
    <property type="project" value="InterPro"/>
</dbReference>
<feature type="coiled-coil region" evidence="4">
    <location>
        <begin position="182"/>
        <end position="209"/>
    </location>
</feature>
<evidence type="ECO:0000256" key="6">
    <source>
        <dbReference type="SAM" id="Phobius"/>
    </source>
</evidence>
<dbReference type="InterPro" id="IPR036890">
    <property type="entry name" value="HATPase_C_sf"/>
</dbReference>
<dbReference type="GO" id="GO:0016020">
    <property type="term" value="C:membrane"/>
    <property type="evidence" value="ECO:0007669"/>
    <property type="project" value="InterPro"/>
</dbReference>
<keyword evidence="6" id="KW-0472">Membrane</keyword>
<protein>
    <submittedName>
        <fullName evidence="8">Histidine kinase</fullName>
    </submittedName>
</protein>
<feature type="transmembrane region" description="Helical" evidence="6">
    <location>
        <begin position="26"/>
        <end position="46"/>
    </location>
</feature>
<keyword evidence="1" id="KW-0808">Transferase</keyword>
<evidence type="ECO:0000256" key="1">
    <source>
        <dbReference type="ARBA" id="ARBA00022679"/>
    </source>
</evidence>
<keyword evidence="9" id="KW-1185">Reference proteome</keyword>
<feature type="transmembrane region" description="Helical" evidence="6">
    <location>
        <begin position="53"/>
        <end position="69"/>
    </location>
</feature>